<feature type="chain" id="PRO_5019381058" description="Inhibitor I9 domain-containing protein" evidence="1">
    <location>
        <begin position="26"/>
        <end position="221"/>
    </location>
</feature>
<feature type="signal peptide" evidence="1">
    <location>
        <begin position="1"/>
        <end position="25"/>
    </location>
</feature>
<dbReference type="Proteomes" id="UP000287651">
    <property type="component" value="Unassembled WGS sequence"/>
</dbReference>
<evidence type="ECO:0000313" key="2">
    <source>
        <dbReference type="EMBL" id="RRT40098.1"/>
    </source>
</evidence>
<keyword evidence="1" id="KW-0732">Signal</keyword>
<dbReference type="AlphaFoldDB" id="A0A426XKP2"/>
<comment type="caution">
    <text evidence="2">The sequence shown here is derived from an EMBL/GenBank/DDBJ whole genome shotgun (WGS) entry which is preliminary data.</text>
</comment>
<evidence type="ECO:0000256" key="1">
    <source>
        <dbReference type="SAM" id="SignalP"/>
    </source>
</evidence>
<proteinExistence type="predicted"/>
<name>A0A426XKP2_ENSVE</name>
<gene>
    <name evidence="2" type="ORF">B296_00031995</name>
</gene>
<organism evidence="2 3">
    <name type="scientific">Ensete ventricosum</name>
    <name type="common">Abyssinian banana</name>
    <name type="synonym">Musa ensete</name>
    <dbReference type="NCBI Taxonomy" id="4639"/>
    <lineage>
        <taxon>Eukaryota</taxon>
        <taxon>Viridiplantae</taxon>
        <taxon>Streptophyta</taxon>
        <taxon>Embryophyta</taxon>
        <taxon>Tracheophyta</taxon>
        <taxon>Spermatophyta</taxon>
        <taxon>Magnoliopsida</taxon>
        <taxon>Liliopsida</taxon>
        <taxon>Zingiberales</taxon>
        <taxon>Musaceae</taxon>
        <taxon>Ensete</taxon>
    </lineage>
</organism>
<dbReference type="EMBL" id="AMZH03019641">
    <property type="protein sequence ID" value="RRT40098.1"/>
    <property type="molecule type" value="Genomic_DNA"/>
</dbReference>
<evidence type="ECO:0008006" key="4">
    <source>
        <dbReference type="Google" id="ProtNLM"/>
    </source>
</evidence>
<evidence type="ECO:0000313" key="3">
    <source>
        <dbReference type="Proteomes" id="UP000287651"/>
    </source>
</evidence>
<reference evidence="2 3" key="1">
    <citation type="journal article" date="2014" name="Agronomy (Basel)">
        <title>A Draft Genome Sequence for Ensete ventricosum, the Drought-Tolerant Tree Against Hunger.</title>
        <authorList>
            <person name="Harrison J."/>
            <person name="Moore K.A."/>
            <person name="Paszkiewicz K."/>
            <person name="Jones T."/>
            <person name="Grant M."/>
            <person name="Ambacheew D."/>
            <person name="Muzemil S."/>
            <person name="Studholme D.J."/>
        </authorList>
    </citation>
    <scope>NUCLEOTIDE SEQUENCE [LARGE SCALE GENOMIC DNA]</scope>
</reference>
<accession>A0A426XKP2</accession>
<sequence>MASSENKAIAFLLLLLLFAFHLSTARPIGRPNSTDELPVALSRSTARPCHTAMMPAKQEGEERYGRLFFVMLPRGKTPPSEHHKLADVVRCLREATSAFNEAERLHLLIYNNNARLELLSMEGLAELPPGRRHVVAGDRPAVAGRHLEREALPVQVRVALPVLAPVVRHPLPPCLRPLYRHSVHVAGRAHVGDQHQDEVGVAIDGEPYSSLLRTGHPVRAQ</sequence>
<protein>
    <recommendedName>
        <fullName evidence="4">Inhibitor I9 domain-containing protein</fullName>
    </recommendedName>
</protein>